<dbReference type="Pfam" id="PF12088">
    <property type="entry name" value="DUF3565"/>
    <property type="match status" value="1"/>
</dbReference>
<dbReference type="PATRIC" id="fig|235272.12.peg.3208"/>
<organism evidence="2 3">
    <name type="scientific">Pseudomonas amygdali pv. dendropanacis</name>
    <dbReference type="NCBI Taxonomy" id="235272"/>
    <lineage>
        <taxon>Bacteria</taxon>
        <taxon>Pseudomonadati</taxon>
        <taxon>Pseudomonadota</taxon>
        <taxon>Gammaproteobacteria</taxon>
        <taxon>Pseudomonadales</taxon>
        <taxon>Pseudomonadaceae</taxon>
        <taxon>Pseudomonas</taxon>
        <taxon>Pseudomonas amygdali</taxon>
    </lineage>
</organism>
<accession>A0A0N8RC37</accession>
<proteinExistence type="predicted"/>
<comment type="caution">
    <text evidence="2">The sequence shown here is derived from an EMBL/GenBank/DDBJ whole genome shotgun (WGS) entry which is preliminary data.</text>
</comment>
<evidence type="ECO:0000313" key="2">
    <source>
        <dbReference type="EMBL" id="KPX13703.1"/>
    </source>
</evidence>
<dbReference type="AlphaFoldDB" id="A0A0N8RC37"/>
<feature type="region of interest" description="Disordered" evidence="1">
    <location>
        <begin position="1"/>
        <end position="29"/>
    </location>
</feature>
<reference evidence="2 3" key="1">
    <citation type="submission" date="2015-09" db="EMBL/GenBank/DDBJ databases">
        <title>Genome announcement of multiple Pseudomonas syringae strains.</title>
        <authorList>
            <person name="Thakur S."/>
            <person name="Wang P.W."/>
            <person name="Gong Y."/>
            <person name="Weir B.S."/>
            <person name="Guttman D.S."/>
        </authorList>
    </citation>
    <scope>NUCLEOTIDE SEQUENCE [LARGE SCALE GENOMIC DNA]</scope>
    <source>
        <strain evidence="2 3">ICMP9150</strain>
    </source>
</reference>
<evidence type="ECO:0000313" key="3">
    <source>
        <dbReference type="Proteomes" id="UP000050346"/>
    </source>
</evidence>
<dbReference type="EMBL" id="LJQG01000304">
    <property type="protein sequence ID" value="KPX13703.1"/>
    <property type="molecule type" value="Genomic_DNA"/>
</dbReference>
<protein>
    <submittedName>
        <fullName evidence="2">Pressure-regulated protein</fullName>
    </submittedName>
</protein>
<dbReference type="InterPro" id="IPR021948">
    <property type="entry name" value="DUF3565"/>
</dbReference>
<sequence>MLKIEERASLTKQSPESERNSDKRPRMEGSTVINLQQDQEGHWIAVLSCGHTQHLRHQPSWQSRAWVLDPIKRQQMTGQAFRCGWCANAADNDSLAAEKSR</sequence>
<gene>
    <name evidence="2" type="ORF">ALO71_100521</name>
</gene>
<name>A0A0N8RC37_PSEA0</name>
<dbReference type="Proteomes" id="UP000050346">
    <property type="component" value="Unassembled WGS sequence"/>
</dbReference>
<feature type="compositionally biased region" description="Basic and acidic residues" evidence="1">
    <location>
        <begin position="1"/>
        <end position="27"/>
    </location>
</feature>
<evidence type="ECO:0000256" key="1">
    <source>
        <dbReference type="SAM" id="MobiDB-lite"/>
    </source>
</evidence>
<dbReference type="RefSeq" id="WP_161796203.1">
    <property type="nucleotide sequence ID" value="NZ_JYHG01000089.1"/>
</dbReference>